<proteinExistence type="inferred from homology"/>
<sequence>MPRQSESTTRNMTSGNSFKQIVLFFIPLLWGNLFQQVYSLVDSIIVGKGISDKALAAVGASGTLNFLILGFAIGMTRGFGILFAQCFGREDHAMLRAYISASKRLCIGISLVLSVVCILALRSMLKFMQTPADIIEDAYIYFVIILIGIVITVLNNLAITILQSLGDSKTPLSAMIISSLANIVMDIFLVMGLGIGVAGAAIATVLAQLFSFIYCFYKIKMIDIFDKKNYSDAEVNGKNITFELVKIGIPVAFMNSITAAGGIILQYFVNLMGSGYVAAYSACMKFASLFEQFGMSAGLSMMTFVGQNMGAGKYDRIRKGVRQGLLLATVLNIPLALLQILFPEQLARIFLSDPEIISYCKDFLPILGISLFALGWLFVYRYSVQGLGNTFVPMLSGALEVIMRLTVCFTVGRASFRGIALSEVSAWIGAFIMLMITYYVVMGLKSKA</sequence>
<dbReference type="PANTHER" id="PTHR43298:SF2">
    <property type="entry name" value="FMN_FAD EXPORTER YEEO-RELATED"/>
    <property type="match status" value="1"/>
</dbReference>
<dbReference type="InterPro" id="IPR050222">
    <property type="entry name" value="MATE_MdtK"/>
</dbReference>
<evidence type="ECO:0000256" key="5">
    <source>
        <dbReference type="ARBA" id="ARBA00022448"/>
    </source>
</evidence>
<evidence type="ECO:0000256" key="13">
    <source>
        <dbReference type="SAM" id="Phobius"/>
    </source>
</evidence>
<dbReference type="EMBL" id="CP017831">
    <property type="protein sequence ID" value="AOZ95894.1"/>
    <property type="molecule type" value="Genomic_DNA"/>
</dbReference>
<evidence type="ECO:0000256" key="2">
    <source>
        <dbReference type="ARBA" id="ARBA00004651"/>
    </source>
</evidence>
<evidence type="ECO:0000256" key="6">
    <source>
        <dbReference type="ARBA" id="ARBA00022449"/>
    </source>
</evidence>
<dbReference type="PANTHER" id="PTHR43298">
    <property type="entry name" value="MULTIDRUG RESISTANCE PROTEIN NORM-RELATED"/>
    <property type="match status" value="1"/>
</dbReference>
<organism evidence="14 15">
    <name type="scientific">Butyrivibrio hungatei</name>
    <dbReference type="NCBI Taxonomy" id="185008"/>
    <lineage>
        <taxon>Bacteria</taxon>
        <taxon>Bacillati</taxon>
        <taxon>Bacillota</taxon>
        <taxon>Clostridia</taxon>
        <taxon>Lachnospirales</taxon>
        <taxon>Lachnospiraceae</taxon>
        <taxon>Butyrivibrio</taxon>
    </lineage>
</organism>
<feature type="transmembrane region" description="Helical" evidence="13">
    <location>
        <begin position="247"/>
        <end position="269"/>
    </location>
</feature>
<dbReference type="KEGG" id="bhu:bhn_I0860"/>
<keyword evidence="11 13" id="KW-0472">Membrane</keyword>
<evidence type="ECO:0000313" key="15">
    <source>
        <dbReference type="Proteomes" id="UP000179284"/>
    </source>
</evidence>
<comment type="function">
    <text evidence="1">Multidrug efflux pump.</text>
</comment>
<feature type="transmembrane region" description="Helical" evidence="13">
    <location>
        <begin position="171"/>
        <end position="191"/>
    </location>
</feature>
<accession>A0A1D9P0M0</accession>
<dbReference type="Proteomes" id="UP000179284">
    <property type="component" value="Chromosome I"/>
</dbReference>
<dbReference type="CDD" id="cd13138">
    <property type="entry name" value="MATE_yoeA_like"/>
    <property type="match status" value="1"/>
</dbReference>
<dbReference type="Pfam" id="PF01554">
    <property type="entry name" value="MatE"/>
    <property type="match status" value="2"/>
</dbReference>
<dbReference type="GO" id="GO:0015297">
    <property type="term" value="F:antiporter activity"/>
    <property type="evidence" value="ECO:0007669"/>
    <property type="project" value="UniProtKB-KW"/>
</dbReference>
<keyword evidence="8 13" id="KW-0812">Transmembrane</keyword>
<feature type="transmembrane region" description="Helical" evidence="13">
    <location>
        <begin position="324"/>
        <end position="342"/>
    </location>
</feature>
<dbReference type="InterPro" id="IPR048279">
    <property type="entry name" value="MdtK-like"/>
</dbReference>
<reference evidence="15" key="1">
    <citation type="submission" date="2016-10" db="EMBL/GenBank/DDBJ databases">
        <title>The complete genome sequence of the rumen bacterium Butyrivibrio hungatei MB2003.</title>
        <authorList>
            <person name="Palevich N."/>
            <person name="Kelly W.J."/>
            <person name="Leahy S.C."/>
            <person name="Altermann E."/>
            <person name="Rakonjac J."/>
            <person name="Attwood G.T."/>
        </authorList>
    </citation>
    <scope>NUCLEOTIDE SEQUENCE [LARGE SCALE GENOMIC DNA]</scope>
    <source>
        <strain evidence="15">MB2003</strain>
    </source>
</reference>
<evidence type="ECO:0000256" key="1">
    <source>
        <dbReference type="ARBA" id="ARBA00003408"/>
    </source>
</evidence>
<feature type="transmembrane region" description="Helical" evidence="13">
    <location>
        <begin position="105"/>
        <end position="127"/>
    </location>
</feature>
<comment type="similarity">
    <text evidence="3">Belongs to the multi antimicrobial extrusion (MATE) (TC 2.A.66.1) family.</text>
</comment>
<feature type="transmembrane region" description="Helical" evidence="13">
    <location>
        <begin position="139"/>
        <end position="159"/>
    </location>
</feature>
<dbReference type="GO" id="GO:0042910">
    <property type="term" value="F:xenobiotic transmembrane transporter activity"/>
    <property type="evidence" value="ECO:0007669"/>
    <property type="project" value="InterPro"/>
</dbReference>
<dbReference type="RefSeq" id="WP_071175626.1">
    <property type="nucleotide sequence ID" value="NZ_CP017831.1"/>
</dbReference>
<evidence type="ECO:0000256" key="4">
    <source>
        <dbReference type="ARBA" id="ARBA00020268"/>
    </source>
</evidence>
<evidence type="ECO:0000256" key="9">
    <source>
        <dbReference type="ARBA" id="ARBA00022989"/>
    </source>
</evidence>
<keyword evidence="9 13" id="KW-1133">Transmembrane helix</keyword>
<feature type="transmembrane region" description="Helical" evidence="13">
    <location>
        <begin position="362"/>
        <end position="379"/>
    </location>
</feature>
<feature type="transmembrane region" description="Helical" evidence="13">
    <location>
        <begin position="424"/>
        <end position="444"/>
    </location>
</feature>
<evidence type="ECO:0000256" key="3">
    <source>
        <dbReference type="ARBA" id="ARBA00010199"/>
    </source>
</evidence>
<keyword evidence="10" id="KW-0406">Ion transport</keyword>
<dbReference type="AlphaFoldDB" id="A0A1D9P0M0"/>
<feature type="transmembrane region" description="Helical" evidence="13">
    <location>
        <begin position="21"/>
        <end position="41"/>
    </location>
</feature>
<keyword evidence="15" id="KW-1185">Reference proteome</keyword>
<name>A0A1D9P0M0_9FIRM</name>
<dbReference type="OrthoDB" id="9776324at2"/>
<keyword evidence="5" id="KW-0813">Transport</keyword>
<keyword evidence="6" id="KW-0050">Antiport</keyword>
<evidence type="ECO:0000256" key="10">
    <source>
        <dbReference type="ARBA" id="ARBA00023065"/>
    </source>
</evidence>
<feature type="transmembrane region" description="Helical" evidence="13">
    <location>
        <begin position="197"/>
        <end position="217"/>
    </location>
</feature>
<dbReference type="PIRSF" id="PIRSF006603">
    <property type="entry name" value="DinF"/>
    <property type="match status" value="1"/>
</dbReference>
<protein>
    <recommendedName>
        <fullName evidence="4">Probable multidrug resistance protein NorM</fullName>
    </recommendedName>
    <alternativeName>
        <fullName evidence="12">Multidrug-efflux transporter</fullName>
    </alternativeName>
</protein>
<gene>
    <name evidence="14" type="ORF">bhn_I0860</name>
</gene>
<keyword evidence="7" id="KW-1003">Cell membrane</keyword>
<evidence type="ECO:0000256" key="11">
    <source>
        <dbReference type="ARBA" id="ARBA00023136"/>
    </source>
</evidence>
<evidence type="ECO:0000256" key="8">
    <source>
        <dbReference type="ARBA" id="ARBA00022692"/>
    </source>
</evidence>
<evidence type="ECO:0000313" key="14">
    <source>
        <dbReference type="EMBL" id="AOZ95894.1"/>
    </source>
</evidence>
<dbReference type="GO" id="GO:0005886">
    <property type="term" value="C:plasma membrane"/>
    <property type="evidence" value="ECO:0007669"/>
    <property type="project" value="UniProtKB-SubCell"/>
</dbReference>
<feature type="transmembrane region" description="Helical" evidence="13">
    <location>
        <begin position="289"/>
        <end position="312"/>
    </location>
</feature>
<feature type="transmembrane region" description="Helical" evidence="13">
    <location>
        <begin position="391"/>
        <end position="412"/>
    </location>
</feature>
<dbReference type="InterPro" id="IPR002528">
    <property type="entry name" value="MATE_fam"/>
</dbReference>
<dbReference type="NCBIfam" id="TIGR00797">
    <property type="entry name" value="matE"/>
    <property type="match status" value="1"/>
</dbReference>
<evidence type="ECO:0000256" key="7">
    <source>
        <dbReference type="ARBA" id="ARBA00022475"/>
    </source>
</evidence>
<evidence type="ECO:0000256" key="12">
    <source>
        <dbReference type="ARBA" id="ARBA00031636"/>
    </source>
</evidence>
<comment type="subcellular location">
    <subcellularLocation>
        <location evidence="2">Cell membrane</location>
        <topology evidence="2">Multi-pass membrane protein</topology>
    </subcellularLocation>
</comment>
<dbReference type="GO" id="GO:0006811">
    <property type="term" value="P:monoatomic ion transport"/>
    <property type="evidence" value="ECO:0007669"/>
    <property type="project" value="UniProtKB-KW"/>
</dbReference>
<feature type="transmembrane region" description="Helical" evidence="13">
    <location>
        <begin position="61"/>
        <end position="84"/>
    </location>
</feature>